<name>A0A1C4C0K7_9GAMM</name>
<accession>A0A1C4C0K7</accession>
<proteinExistence type="predicted"/>
<gene>
    <name evidence="1" type="ORF">GA0061081_10682</name>
</gene>
<dbReference type="RefSeq" id="WP_167349325.1">
    <property type="nucleotide sequence ID" value="NZ_FMAQ01000006.1"/>
</dbReference>
<protein>
    <submittedName>
        <fullName evidence="1">LemA protein</fullName>
    </submittedName>
</protein>
<dbReference type="AlphaFoldDB" id="A0A1C4C0K7"/>
<dbReference type="EMBL" id="FMAQ01000006">
    <property type="protein sequence ID" value="SCC12503.1"/>
    <property type="molecule type" value="Genomic_DNA"/>
</dbReference>
<dbReference type="Proteomes" id="UP000199670">
    <property type="component" value="Unassembled WGS sequence"/>
</dbReference>
<evidence type="ECO:0000313" key="1">
    <source>
        <dbReference type="EMBL" id="SCC12503.1"/>
    </source>
</evidence>
<evidence type="ECO:0000313" key="2">
    <source>
        <dbReference type="Proteomes" id="UP000199670"/>
    </source>
</evidence>
<organism evidence="1 2">
    <name type="scientific">Gilliamella bombicola</name>
    <dbReference type="NCBI Taxonomy" id="1798182"/>
    <lineage>
        <taxon>Bacteria</taxon>
        <taxon>Pseudomonadati</taxon>
        <taxon>Pseudomonadota</taxon>
        <taxon>Gammaproteobacteria</taxon>
        <taxon>Orbales</taxon>
        <taxon>Orbaceae</taxon>
        <taxon>Gilliamella</taxon>
    </lineage>
</organism>
<keyword evidence="2" id="KW-1185">Reference proteome</keyword>
<sequence length="53" mass="6051">MYSSYVEAIYFEVDQNGLEQLASFKTDDGKILRNTMSKMASIATENVKNIKRT</sequence>
<reference evidence="2" key="1">
    <citation type="submission" date="2016-08" db="EMBL/GenBank/DDBJ databases">
        <authorList>
            <person name="Varghese N."/>
            <person name="Submissions Spin"/>
        </authorList>
    </citation>
    <scope>NUCLEOTIDE SEQUENCE [LARGE SCALE GENOMIC DNA]</scope>
    <source>
        <strain evidence="2">R-53248</strain>
    </source>
</reference>